<organism evidence="7 8">
    <name type="scientific">Accipiter nisus</name>
    <name type="common">Eurasian sparrowhawk</name>
    <dbReference type="NCBI Taxonomy" id="211598"/>
    <lineage>
        <taxon>Eukaryota</taxon>
        <taxon>Metazoa</taxon>
        <taxon>Chordata</taxon>
        <taxon>Craniata</taxon>
        <taxon>Vertebrata</taxon>
        <taxon>Euteleostomi</taxon>
        <taxon>Archelosauria</taxon>
        <taxon>Archosauria</taxon>
        <taxon>Dinosauria</taxon>
        <taxon>Saurischia</taxon>
        <taxon>Theropoda</taxon>
        <taxon>Coelurosauria</taxon>
        <taxon>Aves</taxon>
        <taxon>Neognathae</taxon>
        <taxon>Neoaves</taxon>
        <taxon>Telluraves</taxon>
        <taxon>Accipitrimorphae</taxon>
        <taxon>Accipitriformes</taxon>
        <taxon>Accipitridae</taxon>
        <taxon>Accipitrinae</taxon>
        <taxon>Accipiter</taxon>
    </lineage>
</organism>
<evidence type="ECO:0000259" key="6">
    <source>
        <dbReference type="Pfam" id="PF25036"/>
    </source>
</evidence>
<dbReference type="InterPro" id="IPR056747">
    <property type="entry name" value="VPS13-like_M"/>
</dbReference>
<dbReference type="PANTHER" id="PTHR16166:SF22">
    <property type="entry name" value="INTERMEMBRANE LIPID TRANSFER PROTEIN VPS13A"/>
    <property type="match status" value="1"/>
</dbReference>
<feature type="domain" description="VPS13-like middle region" evidence="5">
    <location>
        <begin position="663"/>
        <end position="1136"/>
    </location>
</feature>
<protein>
    <recommendedName>
        <fullName evidence="9">Vacuolar protein sorting 13 homolog A</fullName>
    </recommendedName>
</protein>
<proteinExistence type="inferred from homology"/>
<comment type="similarity">
    <text evidence="1">Belongs to the VPS13 family.</text>
</comment>
<feature type="domain" description="Chorein N-terminal" evidence="4">
    <location>
        <begin position="2"/>
        <end position="199"/>
    </location>
</feature>
<dbReference type="Pfam" id="PF12624">
    <property type="entry name" value="VPS13_N"/>
    <property type="match status" value="2"/>
</dbReference>
<dbReference type="Ensembl" id="ENSANIT00000002707.1">
    <property type="protein sequence ID" value="ENSANIP00000002618.1"/>
    <property type="gene ID" value="ENSANIG00000001695.1"/>
</dbReference>
<evidence type="ECO:0000256" key="3">
    <source>
        <dbReference type="ARBA" id="ARBA00023055"/>
    </source>
</evidence>
<dbReference type="GO" id="GO:0006869">
    <property type="term" value="P:lipid transport"/>
    <property type="evidence" value="ECO:0007669"/>
    <property type="project" value="UniProtKB-KW"/>
</dbReference>
<feature type="domain" description="Vacuolar protein sorting-associated protein 13 VPS13 adaptor binding" evidence="6">
    <location>
        <begin position="1213"/>
        <end position="1737"/>
    </location>
</feature>
<keyword evidence="2" id="KW-0813">Transport</keyword>
<feature type="domain" description="VPS13-like middle region" evidence="5">
    <location>
        <begin position="390"/>
        <end position="649"/>
    </location>
</feature>
<reference evidence="7" key="1">
    <citation type="submission" date="2025-08" db="UniProtKB">
        <authorList>
            <consortium name="Ensembl"/>
        </authorList>
    </citation>
    <scope>IDENTIFICATION</scope>
</reference>
<evidence type="ECO:0000313" key="8">
    <source>
        <dbReference type="Proteomes" id="UP000694541"/>
    </source>
</evidence>
<evidence type="ECO:0000256" key="1">
    <source>
        <dbReference type="ARBA" id="ARBA00006545"/>
    </source>
</evidence>
<name>A0A8B9RQB7_9AVES</name>
<dbReference type="GO" id="GO:0045053">
    <property type="term" value="P:protein retention in Golgi apparatus"/>
    <property type="evidence" value="ECO:0007669"/>
    <property type="project" value="TreeGrafter"/>
</dbReference>
<keyword evidence="8" id="KW-1185">Reference proteome</keyword>
<dbReference type="InterPro" id="IPR026847">
    <property type="entry name" value="VPS13"/>
</dbReference>
<dbReference type="GO" id="GO:0006914">
    <property type="term" value="P:autophagy"/>
    <property type="evidence" value="ECO:0007669"/>
    <property type="project" value="TreeGrafter"/>
</dbReference>
<evidence type="ECO:0008006" key="9">
    <source>
        <dbReference type="Google" id="ProtNLM"/>
    </source>
</evidence>
<dbReference type="Pfam" id="PF25033">
    <property type="entry name" value="VPS13_M"/>
    <property type="match status" value="2"/>
</dbReference>
<keyword evidence="3" id="KW-0445">Lipid transport</keyword>
<dbReference type="Pfam" id="PF25036">
    <property type="entry name" value="VPS13_VAB"/>
    <property type="match status" value="1"/>
</dbReference>
<reference evidence="7" key="2">
    <citation type="submission" date="2025-09" db="UniProtKB">
        <authorList>
            <consortium name="Ensembl"/>
        </authorList>
    </citation>
    <scope>IDENTIFICATION</scope>
</reference>
<feature type="domain" description="Chorein N-terminal" evidence="4">
    <location>
        <begin position="211"/>
        <end position="377"/>
    </location>
</feature>
<evidence type="ECO:0000256" key="2">
    <source>
        <dbReference type="ARBA" id="ARBA00022448"/>
    </source>
</evidence>
<accession>A0A8B9RQB7</accession>
<dbReference type="Proteomes" id="UP000694541">
    <property type="component" value="Unplaced"/>
</dbReference>
<dbReference type="InterPro" id="IPR009543">
    <property type="entry name" value="VPS13_VAB"/>
</dbReference>
<dbReference type="InterPro" id="IPR026854">
    <property type="entry name" value="VPS13_N"/>
</dbReference>
<dbReference type="GO" id="GO:0006623">
    <property type="term" value="P:protein targeting to vacuole"/>
    <property type="evidence" value="ECO:0007669"/>
    <property type="project" value="TreeGrafter"/>
</dbReference>
<evidence type="ECO:0000259" key="4">
    <source>
        <dbReference type="Pfam" id="PF12624"/>
    </source>
</evidence>
<sequence length="1919" mass="217409">MTINSLVDFFRPPKDVHLEQLTSATLMKLEEFREKTSTGLLYVIETQKVLDLKINLMASYIIVPQNGFYERTSNLLLLDLGSLKMESKSRSDLSELRVGQSTIEDIMSRAYDSFDIQLSSIQLLYSKHDENWQEARKLKYSSQHILQPLDVKVEFSRAMVVTDARMPKFKLSGQLPLLSIQISDQKLTSILELIDSIPKPESAPASSSPPKITEVLIKLCRLTGNTETPVLKLDIVGLGTELKLRTFDMTANAFLREVCLLCPEYMDDNDKPVYIITTLDNVEDDLLTLEYIKADINGPELKTAYQNVLQKIKVNFSSLDVHLHTEALLNAMNYLNNLLPKQETKVAEEPVHEKIEEKKDVLKKLTSKKSKYEDVIDLNICADLSCLRIFIREKKHRIAEIHIEGLDSQVIMKKAATEVTAKLKNIIIVDSDEMALYKKALYITGKEVFNFRMMSYVNATDGIAYTNMDVVDNRIYLTVGCIQVVFVNKFVSSILAFINNFQAAKEALTEATVQAAEKAATGVKELAERSSRLALDINIKAPVVIVPQSAMSANVLVADLGLITVKNQFFIAKTKTRYNLPPVVDSMTVKLSELKLYRSCYEQGSLQTEVQLLQPLNLEVAVERNLAAAWYNEVPDIEISGRLKPMNVSVTVVTSAVVELHSPMKIKTTLKLDFRFDSLTLVLYSPNSKQVNIILRDDLLKLAEFKLVLMSAAVKMLSDGSMNASVKLANCTLDDKRQAIQKATPRMVEMKHGFEKKVMVDISYKQGRDGTVLDVIVQEIYLCASMEFLLTVADIFLKANAESAAAQRNLKQSLPLKEQAPVQPVSTMEMNIVVKNPEIVFVADLTRSDAPALVVTTQCEVFIKNSPERYSMTAAVKEIQMKACPFLPEKRKGNITTVLQPCDFFFEMKQSGTNPQTADLTIKSLTIKVSPIIINTVITITSALYQTAETTEEEISQIPPDLWNKKDIKNLKMWFLEEANENDDTNPTAELIPTGESLKINIDSVFLTLEAGVGHRTVPMLLAKSSFLGEVKNWTTLINLRSRLELEVHYFNEMFGVWEPLLEPLEVEKTDFFKPWILEIKMKKKAKKALVESDAEEENYKVPEYKTVINVSSKDQLNITLSKCGLQMLSNLGTAFAEAASQTSDIFKKDRAPFVIINSLGLPITVSPSDSFSVLNVECREKIFHLRDGENLNMEFVRTKNESDQFTAMTTLSSKRFYIQICPHNHSTVEKIPLTKVGRCIYRVRHEESGVERSIVCQIDTVEGSKMITIRSPIQIRNHFSIPLNIFEEGRCLGTASPENEFNIPLSSYRSMLSLQPLANENRVDGEYDMCEGITFDEIMKNVDSLLQRKCQSARSTNYSLIINIVPVKDMLTSPLCAEDQWDFPYVVHLWPSVLLRNLLPYQITYSVEGNGNKYDTLQEGCSAQIHNAVLDQTKLDLQLLSYLDQNWKSEYHIKSNLPDISFTTFYCITELDKTELDIAVHVTYTTGQMVIAIHSPYWMVNKTGRMLQYKADGIHRKHPPDYKRPLLFSFQPKNFLQNNKVQLMVTDSELSDPFSLDTVGSHGSVKCKSHKKEYQVGVTINNSSFNITRIVTFTPFFMISNRSKYTLEVAEEGKEKWIPIVLQQCIPFWPENDANKLLVRVENSDLPPKKINFDKQENCLLLHLDNKLGGITVDVNLTEHSTVITFSNYHDGAAPFLLINHTKEEIIEYGQSSLSELEDCLQPNKAVLYTWADPTGSRKLKWKCGNRTEEITPKEDKMEILSLDCRKAVYLVSFFEGLQRIVLITEDENVFKLTYESVKAELAEQEIVLSLQDVGISLVNNYTKQEVSYIGITRVFRTKSYSPVVKRNVFTVFYINAYAFCIWMYGFLQHIIVTLCGKLPNTLNRSISCLCSLGSDNSVLRIKVCGWFMSVNYSVLIT</sequence>
<evidence type="ECO:0000259" key="5">
    <source>
        <dbReference type="Pfam" id="PF25033"/>
    </source>
</evidence>
<evidence type="ECO:0000313" key="7">
    <source>
        <dbReference type="Ensembl" id="ENSANIP00000002618.1"/>
    </source>
</evidence>
<dbReference type="PANTHER" id="PTHR16166">
    <property type="entry name" value="VACUOLAR PROTEIN SORTING-ASSOCIATED PROTEIN VPS13"/>
    <property type="match status" value="1"/>
</dbReference>